<evidence type="ECO:0000256" key="3">
    <source>
        <dbReference type="ARBA" id="ARBA00022692"/>
    </source>
</evidence>
<evidence type="ECO:0000313" key="11">
    <source>
        <dbReference type="Proteomes" id="UP000182427"/>
    </source>
</evidence>
<keyword evidence="11" id="KW-1185">Reference proteome</keyword>
<evidence type="ECO:0000256" key="6">
    <source>
        <dbReference type="ARBA" id="ARBA00038076"/>
    </source>
</evidence>
<dbReference type="OrthoDB" id="103171at2"/>
<organism evidence="10 11">
    <name type="scientific">Terriglobus roseus</name>
    <dbReference type="NCBI Taxonomy" id="392734"/>
    <lineage>
        <taxon>Bacteria</taxon>
        <taxon>Pseudomonadati</taxon>
        <taxon>Acidobacteriota</taxon>
        <taxon>Terriglobia</taxon>
        <taxon>Terriglobales</taxon>
        <taxon>Acidobacteriaceae</taxon>
        <taxon>Terriglobus</taxon>
    </lineage>
</organism>
<protein>
    <submittedName>
        <fullName evidence="10">Duplicated orphan permease</fullName>
    </submittedName>
</protein>
<evidence type="ECO:0000259" key="9">
    <source>
        <dbReference type="Pfam" id="PF12704"/>
    </source>
</evidence>
<feature type="transmembrane region" description="Helical" evidence="7">
    <location>
        <begin position="448"/>
        <end position="469"/>
    </location>
</feature>
<feature type="domain" description="ABC3 transporter permease C-terminal" evidence="8">
    <location>
        <begin position="354"/>
        <end position="473"/>
    </location>
</feature>
<dbReference type="PANTHER" id="PTHR30572:SF4">
    <property type="entry name" value="ABC TRANSPORTER PERMEASE YTRF"/>
    <property type="match status" value="1"/>
</dbReference>
<evidence type="ECO:0000256" key="1">
    <source>
        <dbReference type="ARBA" id="ARBA00004651"/>
    </source>
</evidence>
<feature type="transmembrane region" description="Helical" evidence="7">
    <location>
        <begin position="97"/>
        <end position="119"/>
    </location>
</feature>
<accession>A0A1G7IB91</accession>
<dbReference type="InterPro" id="IPR025857">
    <property type="entry name" value="MacB_PCD"/>
</dbReference>
<dbReference type="GO" id="GO:0022857">
    <property type="term" value="F:transmembrane transporter activity"/>
    <property type="evidence" value="ECO:0007669"/>
    <property type="project" value="TreeGrafter"/>
</dbReference>
<dbReference type="Pfam" id="PF12704">
    <property type="entry name" value="MacB_PCD"/>
    <property type="match status" value="2"/>
</dbReference>
<evidence type="ECO:0000256" key="2">
    <source>
        <dbReference type="ARBA" id="ARBA00022475"/>
    </source>
</evidence>
<feature type="domain" description="MacB-like periplasmic core" evidence="9">
    <location>
        <begin position="98"/>
        <end position="264"/>
    </location>
</feature>
<dbReference type="AlphaFoldDB" id="A0A1G7IB91"/>
<dbReference type="InterPro" id="IPR050250">
    <property type="entry name" value="Macrolide_Exporter_MacB"/>
</dbReference>
<dbReference type="InterPro" id="IPR047928">
    <property type="entry name" value="Perm_prefix_1"/>
</dbReference>
<evidence type="ECO:0000259" key="8">
    <source>
        <dbReference type="Pfam" id="PF02687"/>
    </source>
</evidence>
<feature type="domain" description="MacB-like periplasmic core" evidence="9">
    <location>
        <begin position="502"/>
        <end position="720"/>
    </location>
</feature>
<dbReference type="Pfam" id="PF02687">
    <property type="entry name" value="FtsX"/>
    <property type="match status" value="2"/>
</dbReference>
<feature type="transmembrane region" description="Helical" evidence="7">
    <location>
        <begin position="848"/>
        <end position="870"/>
    </location>
</feature>
<gene>
    <name evidence="10" type="ORF">SAMN05444167_1383</name>
</gene>
<evidence type="ECO:0000256" key="5">
    <source>
        <dbReference type="ARBA" id="ARBA00023136"/>
    </source>
</evidence>
<comment type="similarity">
    <text evidence="6">Belongs to the ABC-4 integral membrane protein family.</text>
</comment>
<feature type="transmembrane region" description="Helical" evidence="7">
    <location>
        <begin position="817"/>
        <end position="836"/>
    </location>
</feature>
<feature type="transmembrane region" description="Helical" evidence="7">
    <location>
        <begin position="347"/>
        <end position="372"/>
    </location>
</feature>
<feature type="transmembrane region" description="Helical" evidence="7">
    <location>
        <begin position="759"/>
        <end position="782"/>
    </location>
</feature>
<name>A0A1G7IB91_9BACT</name>
<proteinExistence type="inferred from homology"/>
<dbReference type="NCBIfam" id="NF038403">
    <property type="entry name" value="perm_prefix_1"/>
    <property type="match status" value="1"/>
</dbReference>
<dbReference type="GO" id="GO:0005886">
    <property type="term" value="C:plasma membrane"/>
    <property type="evidence" value="ECO:0007669"/>
    <property type="project" value="UniProtKB-SubCell"/>
</dbReference>
<keyword evidence="5 7" id="KW-0472">Membrane</keyword>
<evidence type="ECO:0000256" key="7">
    <source>
        <dbReference type="SAM" id="Phobius"/>
    </source>
</evidence>
<evidence type="ECO:0000313" key="10">
    <source>
        <dbReference type="EMBL" id="SDF09903.1"/>
    </source>
</evidence>
<reference evidence="10 11" key="1">
    <citation type="submission" date="2016-10" db="EMBL/GenBank/DDBJ databases">
        <authorList>
            <person name="de Groot N.N."/>
        </authorList>
    </citation>
    <scope>NUCLEOTIDE SEQUENCE [LARGE SCALE GENOMIC DNA]</scope>
    <source>
        <strain evidence="10 11">GAS232</strain>
    </source>
</reference>
<dbReference type="Proteomes" id="UP000182427">
    <property type="component" value="Chromosome I"/>
</dbReference>
<dbReference type="RefSeq" id="WP_083344492.1">
    <property type="nucleotide sequence ID" value="NZ_LT629690.1"/>
</dbReference>
<keyword evidence="4 7" id="KW-1133">Transmembrane helix</keyword>
<sequence length="885" mass="96368">MIAALRAFFIRVRGLWTAPSSEPSMREELAHDLALMTEDGELRGLSHEEARRQALLQLGGLEQTMQSVRDRRTLPSVEEFLQDLRFALRQLQRKPGFTLTAIFTLALGFGASIAIFAFVDAAMIKPLPFHDPKRLAWVTETVEIMGPANLSWQDYQDWNQQAKSFESFAVWRYAGYQMRIGEGLVFQPAIRVSANFLSTLGLHPAAGRDFTSSDNLPGAGKVMMISYDLWRDSFHNDPSVINRAIEMSGDKYTIIGVLPEKFQFAPRGRLQLLTAIAPKTGDCEARRSCHSLNGVARLHPGITFQQADVEVKAIANRLEQQYPDSNRGQGGIAQPLTEEVVRNIRPVFYVLLSAALLLCFIACVNVASLLLARSESRRREFALRTALGATRRRMFRQFATESVTLVLTGAATGLVLAIASVRSIMLLVPKNMRDQMPFFDAVSINRDTLLFSLTVAIGAIVLFTLMPAVRISWNALQRAIAEGSAGTGSGSLSWNRVGSLLVIAEVAVAVVLLAGAGLLSRSLANLLHTDLNFNPDHLVTVVVTGTTKKYEKDPEVYAMQHAVVEKLRAIPGVTAVGFGNSQPVNFNGNTEWIRFPDRPYDGKHIEINERNASATYFQALGTPLLKGRYISEQDTADKPLVSVVNRTFAEKYFPGQNPIGKTYGNTTLEPKSMKTIVGVVDDLHEGSLDDPIWPAAYDSAYQNTDQTALAIRVASGESAVIAAIPKVVRSVDPDLNLSDAMTMRDRIDSSQSATLHRGAAWLSGAFAIAALLLCAVGLYGVISYSISLRTREIGVRMALGARRESIYAMVLSEAGRLSLTGIVSGLLLAVLAASLLKSVLFGVSGWDPLTLGAACVVLGLASFLASALPARKAATANPMDALRTE</sequence>
<dbReference type="NCBIfam" id="TIGR03434">
    <property type="entry name" value="ADOP"/>
    <property type="match status" value="1"/>
</dbReference>
<dbReference type="InterPro" id="IPR003838">
    <property type="entry name" value="ABC3_permease_C"/>
</dbReference>
<dbReference type="EMBL" id="LT629690">
    <property type="protein sequence ID" value="SDF09903.1"/>
    <property type="molecule type" value="Genomic_DNA"/>
</dbReference>
<keyword evidence="2" id="KW-1003">Cell membrane</keyword>
<keyword evidence="3 7" id="KW-0812">Transmembrane</keyword>
<comment type="subcellular location">
    <subcellularLocation>
        <location evidence="1">Cell membrane</location>
        <topology evidence="1">Multi-pass membrane protein</topology>
    </subcellularLocation>
</comment>
<dbReference type="PANTHER" id="PTHR30572">
    <property type="entry name" value="MEMBRANE COMPONENT OF TRANSPORTER-RELATED"/>
    <property type="match status" value="1"/>
</dbReference>
<feature type="transmembrane region" description="Helical" evidence="7">
    <location>
        <begin position="402"/>
        <end position="428"/>
    </location>
</feature>
<feature type="domain" description="ABC3 transporter permease C-terminal" evidence="8">
    <location>
        <begin position="765"/>
        <end position="878"/>
    </location>
</feature>
<dbReference type="InterPro" id="IPR017800">
    <property type="entry name" value="ADOP"/>
</dbReference>
<feature type="transmembrane region" description="Helical" evidence="7">
    <location>
        <begin position="500"/>
        <end position="519"/>
    </location>
</feature>
<evidence type="ECO:0000256" key="4">
    <source>
        <dbReference type="ARBA" id="ARBA00022989"/>
    </source>
</evidence>